<dbReference type="PANTHER" id="PTHR14614:SF162">
    <property type="entry name" value="EXPRESSED PROTEIN"/>
    <property type="match status" value="1"/>
</dbReference>
<dbReference type="Pfam" id="PF10294">
    <property type="entry name" value="Methyltransf_16"/>
    <property type="match status" value="1"/>
</dbReference>
<organism evidence="2 3">
    <name type="scientific">Pseudozyma antarctica (strain T-34)</name>
    <name type="common">Yeast</name>
    <name type="synonym">Candida antarctica</name>
    <dbReference type="NCBI Taxonomy" id="1151754"/>
    <lineage>
        <taxon>Eukaryota</taxon>
        <taxon>Fungi</taxon>
        <taxon>Dikarya</taxon>
        <taxon>Basidiomycota</taxon>
        <taxon>Ustilaginomycotina</taxon>
        <taxon>Ustilaginomycetes</taxon>
        <taxon>Ustilaginales</taxon>
        <taxon>Ustilaginaceae</taxon>
        <taxon>Moesziomyces</taxon>
    </lineage>
</organism>
<dbReference type="SUPFAM" id="SSF53335">
    <property type="entry name" value="S-adenosyl-L-methionine-dependent methyltransferases"/>
    <property type="match status" value="1"/>
</dbReference>
<dbReference type="EMBL" id="DF196784">
    <property type="protein sequence ID" value="GAC75744.1"/>
    <property type="molecule type" value="Genomic_DNA"/>
</dbReference>
<dbReference type="OrthoDB" id="194386at2759"/>
<dbReference type="STRING" id="1151754.M9LYC6"/>
<dbReference type="AlphaFoldDB" id="M9LYC6"/>
<accession>M9LYC6</accession>
<feature type="region of interest" description="Disordered" evidence="1">
    <location>
        <begin position="1"/>
        <end position="32"/>
    </location>
</feature>
<evidence type="ECO:0000256" key="1">
    <source>
        <dbReference type="SAM" id="MobiDB-lite"/>
    </source>
</evidence>
<dbReference type="GO" id="GO:0005634">
    <property type="term" value="C:nucleus"/>
    <property type="evidence" value="ECO:0007669"/>
    <property type="project" value="TreeGrafter"/>
</dbReference>
<proteinExistence type="predicted"/>
<dbReference type="PANTHER" id="PTHR14614">
    <property type="entry name" value="HEPATOCELLULAR CARCINOMA-ASSOCIATED ANTIGEN"/>
    <property type="match status" value="1"/>
</dbReference>
<dbReference type="GO" id="GO:0008757">
    <property type="term" value="F:S-adenosylmethionine-dependent methyltransferase activity"/>
    <property type="evidence" value="ECO:0007669"/>
    <property type="project" value="UniProtKB-ARBA"/>
</dbReference>
<dbReference type="CDD" id="cd02440">
    <property type="entry name" value="AdoMet_MTases"/>
    <property type="match status" value="1"/>
</dbReference>
<sequence>MARKTTRRSTAKQAEGEEPDEPTTSTGSDNDFETDDIIDTAAAYENAVNLPAHQTKHLSELVYRFPRIDTAFRLVQRSDTNSTGSSLWLSSQVLSAFLLHTHAKPQLRTGSHVKRKRMLELGSGTGLLSLLMVRLGWDVVATDIEPVLDSVLRPNIDAGLYQLVNEGHADPEQIHVCTLDWTAAEECKTGSLRDAIWRMNSTESSGTSGGPRLDLIVTADTIYEPGLIRPLLSTISYVYRRQTDVKPTILLALERRDPAHIDHALQIARDDFDLPLKQIPAKRIRKIFDTLGDGATWTRDDWSGVEIWKL</sequence>
<feature type="compositionally biased region" description="Basic residues" evidence="1">
    <location>
        <begin position="1"/>
        <end position="10"/>
    </location>
</feature>
<dbReference type="Gene3D" id="3.40.50.150">
    <property type="entry name" value="Vaccinia Virus protein VP39"/>
    <property type="match status" value="1"/>
</dbReference>
<protein>
    <submittedName>
        <fullName evidence="2">Uncharacterized protein</fullName>
    </submittedName>
</protein>
<reference evidence="3" key="1">
    <citation type="journal article" date="2013" name="Genome Announc.">
        <title>Genome sequence of the basidiomycetous yeast Pseudozyma antarctica T-34, a producer of the glycolipid biosurfactants mannosylerythritol lipids.</title>
        <authorList>
            <person name="Morita T."/>
            <person name="Koike H."/>
            <person name="Koyama Y."/>
            <person name="Hagiwara H."/>
            <person name="Ito E."/>
            <person name="Fukuoka T."/>
            <person name="Imura T."/>
            <person name="Machida M."/>
            <person name="Kitamoto D."/>
        </authorList>
    </citation>
    <scope>NUCLEOTIDE SEQUENCE [LARGE SCALE GENOMIC DNA]</scope>
    <source>
        <strain evidence="3">T-34</strain>
    </source>
</reference>
<dbReference type="InterPro" id="IPR019410">
    <property type="entry name" value="Methyltransf_16"/>
</dbReference>
<dbReference type="InterPro" id="IPR029063">
    <property type="entry name" value="SAM-dependent_MTases_sf"/>
</dbReference>
<dbReference type="GO" id="GO:0005737">
    <property type="term" value="C:cytoplasm"/>
    <property type="evidence" value="ECO:0007669"/>
    <property type="project" value="TreeGrafter"/>
</dbReference>
<evidence type="ECO:0000313" key="2">
    <source>
        <dbReference type="EMBL" id="GAC75744.1"/>
    </source>
</evidence>
<name>M9LYC6_PSEA3</name>
<evidence type="ECO:0000313" key="3">
    <source>
        <dbReference type="Proteomes" id="UP000011976"/>
    </source>
</evidence>
<gene>
    <name evidence="2" type="ORF">PANT_18d00043</name>
</gene>
<dbReference type="Proteomes" id="UP000011976">
    <property type="component" value="Unassembled WGS sequence"/>
</dbReference>